<name>A0AAV1V7M3_9STRA</name>
<sequence>MKKDSIVLHHRNEFLNISTKRSSIGAKVEEEDVAICLLLPKIYENVVLDLDMSSAEMQSLDVFKVLKNEYIKIQGDRTTSVKTEDAAKAFTAKREPHYWKYCGLKTYGGAVLDLGEERKSRR</sequence>
<evidence type="ECO:0000313" key="1">
    <source>
        <dbReference type="EMBL" id="CAK7902691.1"/>
    </source>
</evidence>
<protein>
    <submittedName>
        <fullName evidence="2">Uncharacterized protein</fullName>
    </submittedName>
</protein>
<dbReference type="EMBL" id="CAKLBY020000025">
    <property type="protein sequence ID" value="CAK7902691.1"/>
    <property type="molecule type" value="Genomic_DNA"/>
</dbReference>
<dbReference type="Proteomes" id="UP001162060">
    <property type="component" value="Unassembled WGS sequence"/>
</dbReference>
<comment type="caution">
    <text evidence="2">The sequence shown here is derived from an EMBL/GenBank/DDBJ whole genome shotgun (WGS) entry which is preliminary data.</text>
</comment>
<evidence type="ECO:0000313" key="3">
    <source>
        <dbReference type="Proteomes" id="UP001162060"/>
    </source>
</evidence>
<dbReference type="AlphaFoldDB" id="A0AAV1V7M3"/>
<dbReference type="Pfam" id="PF14223">
    <property type="entry name" value="Retrotran_gag_2"/>
    <property type="match status" value="1"/>
</dbReference>
<accession>A0AAV1V7M3</accession>
<proteinExistence type="predicted"/>
<gene>
    <name evidence="1" type="ORF">PM001_LOCUS2560</name>
    <name evidence="2" type="ORF">PM001_LOCUS28024</name>
</gene>
<evidence type="ECO:0000313" key="2">
    <source>
        <dbReference type="EMBL" id="CAK7942874.1"/>
    </source>
</evidence>
<organism evidence="2 3">
    <name type="scientific">Peronospora matthiolae</name>
    <dbReference type="NCBI Taxonomy" id="2874970"/>
    <lineage>
        <taxon>Eukaryota</taxon>
        <taxon>Sar</taxon>
        <taxon>Stramenopiles</taxon>
        <taxon>Oomycota</taxon>
        <taxon>Peronosporomycetes</taxon>
        <taxon>Peronosporales</taxon>
        <taxon>Peronosporaceae</taxon>
        <taxon>Peronospora</taxon>
    </lineage>
</organism>
<reference evidence="2" key="1">
    <citation type="submission" date="2024-01" db="EMBL/GenBank/DDBJ databases">
        <authorList>
            <person name="Webb A."/>
        </authorList>
    </citation>
    <scope>NUCLEOTIDE SEQUENCE</scope>
    <source>
        <strain evidence="2">Pm1</strain>
    </source>
</reference>
<dbReference type="EMBL" id="CAKLBY020000283">
    <property type="protein sequence ID" value="CAK7942874.1"/>
    <property type="molecule type" value="Genomic_DNA"/>
</dbReference>